<dbReference type="Proteomes" id="UP000187181">
    <property type="component" value="Unassembled WGS sequence"/>
</dbReference>
<name>A0A1R3XRF9_9BACT</name>
<dbReference type="Gene3D" id="3.40.50.1110">
    <property type="entry name" value="SGNH hydrolase"/>
    <property type="match status" value="1"/>
</dbReference>
<dbReference type="InterPro" id="IPR051532">
    <property type="entry name" value="Ester_Hydrolysis_Enzymes"/>
</dbReference>
<dbReference type="PANTHER" id="PTHR30383:SF2">
    <property type="entry name" value="CELLULOSE-BINDING PROTEIN"/>
    <property type="match status" value="1"/>
</dbReference>
<organism evidence="2 3">
    <name type="scientific">Pontibacter indicus</name>
    <dbReference type="NCBI Taxonomy" id="1317125"/>
    <lineage>
        <taxon>Bacteria</taxon>
        <taxon>Pseudomonadati</taxon>
        <taxon>Bacteroidota</taxon>
        <taxon>Cytophagia</taxon>
        <taxon>Cytophagales</taxon>
        <taxon>Hymenobacteraceae</taxon>
        <taxon>Pontibacter</taxon>
    </lineage>
</organism>
<dbReference type="PANTHER" id="PTHR30383">
    <property type="entry name" value="THIOESTERASE 1/PROTEASE 1/LYSOPHOSPHOLIPASE L1"/>
    <property type="match status" value="1"/>
</dbReference>
<sequence length="453" mass="50792">MLSLLVRLRKQAYLFVPFLLFGFEAQSQSQPIRIMPLGNSITQGNKELQSYRYPLWKKLIDEGINFEFVGSQTENYTGNPPFQDYNGQSFSNRNEGHWGWRADEILNGRDGNNIAKWAEAHKPDFVLLHLGTNDLFQKQSIESTLDDLRGIVGVLREKSPAVNILLAQLIPADPDNKDLGDISKEIPLFNEQLPTLVASLNSDSRYPDSQVILVDQNSGFNPAQNPNAIAGQGDSYDGLHPNRLGEEKMAQVWLEAILNEIIIPLPVELHSFKGIATQSGVQLNWETASELDNAFFEVQRGQSATEFDAIARVEGAGTTSLPQRYTYQDKKADNGVNYYRLRQVDFDGTESYSAVLAVSLAQATTEELRVYPTRTKSSTPVTVQLLALQPSEKFSISIYTLEGKLVHEFEGEADNRGNFVQLLNTTNLRDGSMYMVRASLPGRAFIRHLMIDR</sequence>
<dbReference type="CDD" id="cd01833">
    <property type="entry name" value="XynB_like"/>
    <property type="match status" value="1"/>
</dbReference>
<dbReference type="RefSeq" id="WP_076671549.1">
    <property type="nucleotide sequence ID" value="NZ_FTPP01000004.1"/>
</dbReference>
<proteinExistence type="predicted"/>
<dbReference type="AlphaFoldDB" id="A0A1R3XRF9"/>
<dbReference type="InterPro" id="IPR036514">
    <property type="entry name" value="SGNH_hydro_sf"/>
</dbReference>
<dbReference type="OrthoDB" id="9786188at2"/>
<dbReference type="SUPFAM" id="SSF52266">
    <property type="entry name" value="SGNH hydrolase"/>
    <property type="match status" value="1"/>
</dbReference>
<evidence type="ECO:0000259" key="1">
    <source>
        <dbReference type="Pfam" id="PF13472"/>
    </source>
</evidence>
<dbReference type="InterPro" id="IPR013830">
    <property type="entry name" value="SGNH_hydro"/>
</dbReference>
<evidence type="ECO:0000313" key="2">
    <source>
        <dbReference type="EMBL" id="SIT94344.1"/>
    </source>
</evidence>
<protein>
    <submittedName>
        <fullName evidence="2">Lysophospholipase L1</fullName>
    </submittedName>
</protein>
<dbReference type="Pfam" id="PF13472">
    <property type="entry name" value="Lipase_GDSL_2"/>
    <property type="match status" value="1"/>
</dbReference>
<dbReference type="STRING" id="1317125.SAMN05444128_3513"/>
<gene>
    <name evidence="2" type="ORF">SAMN05444128_3513</name>
</gene>
<dbReference type="Gene3D" id="2.60.40.10">
    <property type="entry name" value="Immunoglobulins"/>
    <property type="match status" value="1"/>
</dbReference>
<evidence type="ECO:0000313" key="3">
    <source>
        <dbReference type="Proteomes" id="UP000187181"/>
    </source>
</evidence>
<dbReference type="EMBL" id="FTPP01000004">
    <property type="protein sequence ID" value="SIT94344.1"/>
    <property type="molecule type" value="Genomic_DNA"/>
</dbReference>
<accession>A0A1R3XRF9</accession>
<reference evidence="3" key="1">
    <citation type="submission" date="2017-01" db="EMBL/GenBank/DDBJ databases">
        <authorList>
            <person name="Varghese N."/>
            <person name="Submissions S."/>
        </authorList>
    </citation>
    <scope>NUCLEOTIDE SEQUENCE [LARGE SCALE GENOMIC DNA]</scope>
    <source>
        <strain evidence="3">LP100</strain>
    </source>
</reference>
<dbReference type="GO" id="GO:0004622">
    <property type="term" value="F:phosphatidylcholine lysophospholipase activity"/>
    <property type="evidence" value="ECO:0007669"/>
    <property type="project" value="TreeGrafter"/>
</dbReference>
<feature type="domain" description="SGNH hydrolase-type esterase" evidence="1">
    <location>
        <begin position="38"/>
        <end position="247"/>
    </location>
</feature>
<keyword evidence="3" id="KW-1185">Reference proteome</keyword>
<dbReference type="InterPro" id="IPR013783">
    <property type="entry name" value="Ig-like_fold"/>
</dbReference>